<evidence type="ECO:0000259" key="4">
    <source>
        <dbReference type="Pfam" id="PF14432"/>
    </source>
</evidence>
<accession>A0A199UD50</accession>
<feature type="repeat" description="PPR" evidence="3">
    <location>
        <begin position="408"/>
        <end position="443"/>
    </location>
</feature>
<dbReference type="PANTHER" id="PTHR47926:SF504">
    <property type="entry name" value="(WILD MALAYSIAN BANANA) HYPOTHETICAL PROTEIN"/>
    <property type="match status" value="1"/>
</dbReference>
<dbReference type="FunFam" id="1.25.40.10:FF:000196">
    <property type="entry name" value="Pentatricopeptide repeat-containing protein At4g14850"/>
    <property type="match status" value="2"/>
</dbReference>
<reference evidence="5 6" key="1">
    <citation type="journal article" date="2016" name="DNA Res.">
        <title>The draft genome of MD-2 pineapple using hybrid error correction of long reads.</title>
        <authorList>
            <person name="Redwan R.M."/>
            <person name="Saidin A."/>
            <person name="Kumar S.V."/>
        </authorList>
    </citation>
    <scope>NUCLEOTIDE SEQUENCE [LARGE SCALE GENOMIC DNA]</scope>
    <source>
        <strain evidence="6">cv. MD2</strain>
        <tissue evidence="5">Leaf</tissue>
    </source>
</reference>
<evidence type="ECO:0000313" key="6">
    <source>
        <dbReference type="Proteomes" id="UP000092600"/>
    </source>
</evidence>
<feature type="repeat" description="PPR" evidence="3">
    <location>
        <begin position="68"/>
        <end position="102"/>
    </location>
</feature>
<dbReference type="Pfam" id="PF14432">
    <property type="entry name" value="DYW_deaminase"/>
    <property type="match status" value="1"/>
</dbReference>
<feature type="repeat" description="PPR" evidence="3">
    <location>
        <begin position="37"/>
        <end position="67"/>
    </location>
</feature>
<feature type="repeat" description="PPR" evidence="3">
    <location>
        <begin position="510"/>
        <end position="544"/>
    </location>
</feature>
<feature type="repeat" description="PPR" evidence="3">
    <location>
        <begin position="342"/>
        <end position="372"/>
    </location>
</feature>
<dbReference type="InterPro" id="IPR046848">
    <property type="entry name" value="E_motif"/>
</dbReference>
<feature type="repeat" description="PPR" evidence="3">
    <location>
        <begin position="272"/>
        <end position="306"/>
    </location>
</feature>
<dbReference type="Proteomes" id="UP000092600">
    <property type="component" value="Unassembled WGS sequence"/>
</dbReference>
<dbReference type="GO" id="GO:0003723">
    <property type="term" value="F:RNA binding"/>
    <property type="evidence" value="ECO:0007669"/>
    <property type="project" value="InterPro"/>
</dbReference>
<keyword evidence="2" id="KW-0809">Transit peptide</keyword>
<dbReference type="GO" id="GO:0008270">
    <property type="term" value="F:zinc ion binding"/>
    <property type="evidence" value="ECO:0007669"/>
    <property type="project" value="InterPro"/>
</dbReference>
<comment type="caution">
    <text evidence="5">The sequence shown here is derived from an EMBL/GenBank/DDBJ whole genome shotgun (WGS) entry which is preliminary data.</text>
</comment>
<dbReference type="PROSITE" id="PS51375">
    <property type="entry name" value="PPR"/>
    <property type="match status" value="8"/>
</dbReference>
<dbReference type="Gene3D" id="1.25.40.10">
    <property type="entry name" value="Tetratricopeptide repeat domain"/>
    <property type="match status" value="4"/>
</dbReference>
<dbReference type="FunFam" id="1.25.40.10:FF:000144">
    <property type="entry name" value="Pentatricopeptide repeat-containing protein, mitochondrial"/>
    <property type="match status" value="1"/>
</dbReference>
<proteinExistence type="predicted"/>
<feature type="domain" description="DYW" evidence="4">
    <location>
        <begin position="589"/>
        <end position="688"/>
    </location>
</feature>
<sequence length="764" mass="86619">MDRERIAKLIRNCSKGSLLGVGIQLHGAVWKSGFVSDIILSNDLIDMYGKCERIDAARKVFGEMHERNVVSWTALMVSFLQQGNAVESLKLFHEMGFSGVRPNEFTLSTNLKACGVLGNAKYGTQIHGLCFKTGFESHSVVGNSVVFMYSKSCRIEEAKRMFDIMQLKNLITWNAMISGYVHGGKERDSLLLFKAMRELLHLPDEFTFASLLKACGGLGAFHEGTQLHASIITSGICSSHNSILSGALIDLYVKCRDILQAKKVFDQSMMKNAIQWTNLIIGYAQEGLLEEAMDLFSQLWKSGIRVDGYVLSSITGLFADFALIEQGKQVHSFVIKDPSGLDLSVSNSLIDMYFKCGLIEEAETLFGDMQLKNTVSWTTMINGYGKHGNGLDAIKMFELMRVEGIEPDEVTFLALLSACSHAGLIKECRFYFNKMVRELGFRPKVEHYACMVDLLGRAGQLQEGKDLILSMPMKPSPGLWQTLLSACRMHRDLEIGKEVGDILIKMDGFNPANYVMLSNIFAEAGKWRECERVRERMRRKGLKKQGGCSWVEINKEVHYFYGGDDSHPMNDEVHRVLKEVEKRMREELGYEFMVSSVLHDVEDESKEESLRAHSEKLAIGFWLAREGLEKKKKGCEEVIRVYKNLRVCGDCHKFIKGLSRMIGRVLVVRDANRFHRFEGGFCSCGDYWLTDRHNKMSLGGHVCFIQSPPRKSFTLLNRKYRRLREIDELTDWRLGADERKRFVTTGTDFVYSMEATILSHSTVK</sequence>
<evidence type="ECO:0000256" key="1">
    <source>
        <dbReference type="ARBA" id="ARBA00022737"/>
    </source>
</evidence>
<dbReference type="InterPro" id="IPR011990">
    <property type="entry name" value="TPR-like_helical_dom_sf"/>
</dbReference>
<dbReference type="FunFam" id="1.25.40.10:FF:000872">
    <property type="entry name" value="Putative pentatricopeptide repeat-containing protein"/>
    <property type="match status" value="1"/>
</dbReference>
<feature type="repeat" description="PPR" evidence="3">
    <location>
        <begin position="169"/>
        <end position="203"/>
    </location>
</feature>
<dbReference type="InterPro" id="IPR046960">
    <property type="entry name" value="PPR_At4g14850-like_plant"/>
</dbReference>
<dbReference type="Pfam" id="PF20431">
    <property type="entry name" value="E_motif"/>
    <property type="match status" value="1"/>
</dbReference>
<dbReference type="Pfam" id="PF01535">
    <property type="entry name" value="PPR"/>
    <property type="match status" value="1"/>
</dbReference>
<protein>
    <submittedName>
        <fullName evidence="5">Putative pentatricopeptide repeat-containing protein</fullName>
    </submittedName>
</protein>
<dbReference type="InterPro" id="IPR032867">
    <property type="entry name" value="DYW_dom"/>
</dbReference>
<dbReference type="GO" id="GO:0009451">
    <property type="term" value="P:RNA modification"/>
    <property type="evidence" value="ECO:0007669"/>
    <property type="project" value="InterPro"/>
</dbReference>
<gene>
    <name evidence="5" type="ORF">ACMD2_21151</name>
</gene>
<dbReference type="NCBIfam" id="TIGR00756">
    <property type="entry name" value="PPR"/>
    <property type="match status" value="7"/>
</dbReference>
<dbReference type="EMBL" id="LSRQ01008442">
    <property type="protein sequence ID" value="OAY62681.1"/>
    <property type="molecule type" value="Genomic_DNA"/>
</dbReference>
<keyword evidence="1" id="KW-0677">Repeat</keyword>
<dbReference type="PANTHER" id="PTHR47926">
    <property type="entry name" value="PENTATRICOPEPTIDE REPEAT-CONTAINING PROTEIN"/>
    <property type="match status" value="1"/>
</dbReference>
<evidence type="ECO:0000256" key="2">
    <source>
        <dbReference type="ARBA" id="ARBA00022946"/>
    </source>
</evidence>
<dbReference type="AlphaFoldDB" id="A0A199UD50"/>
<feature type="repeat" description="PPR" evidence="3">
    <location>
        <begin position="373"/>
        <end position="407"/>
    </location>
</feature>
<dbReference type="InterPro" id="IPR002885">
    <property type="entry name" value="PPR_rpt"/>
</dbReference>
<organism evidence="5 6">
    <name type="scientific">Ananas comosus</name>
    <name type="common">Pineapple</name>
    <name type="synonym">Ananas ananas</name>
    <dbReference type="NCBI Taxonomy" id="4615"/>
    <lineage>
        <taxon>Eukaryota</taxon>
        <taxon>Viridiplantae</taxon>
        <taxon>Streptophyta</taxon>
        <taxon>Embryophyta</taxon>
        <taxon>Tracheophyta</taxon>
        <taxon>Spermatophyta</taxon>
        <taxon>Magnoliopsida</taxon>
        <taxon>Liliopsida</taxon>
        <taxon>Poales</taxon>
        <taxon>Bromeliaceae</taxon>
        <taxon>Bromelioideae</taxon>
        <taxon>Ananas</taxon>
    </lineage>
</organism>
<name>A0A199UD50_ANACO</name>
<evidence type="ECO:0000313" key="5">
    <source>
        <dbReference type="EMBL" id="OAY62681.1"/>
    </source>
</evidence>
<dbReference type="Pfam" id="PF13041">
    <property type="entry name" value="PPR_2"/>
    <property type="match status" value="3"/>
</dbReference>
<evidence type="ECO:0000256" key="3">
    <source>
        <dbReference type="PROSITE-ProRule" id="PRU00708"/>
    </source>
</evidence>